<dbReference type="EMBL" id="LR026963">
    <property type="protein sequence ID" value="VBB69128.1"/>
    <property type="molecule type" value="Genomic_DNA"/>
</dbReference>
<proteinExistence type="predicted"/>
<evidence type="ECO:0000313" key="1">
    <source>
        <dbReference type="EMBL" id="VBB69128.1"/>
    </source>
</evidence>
<accession>A0A484HAI8</accession>
<protein>
    <submittedName>
        <fullName evidence="1">Uncharacterized protein</fullName>
    </submittedName>
</protein>
<dbReference type="AlphaFoldDB" id="A0A484HAI8"/>
<name>A0A484HAI8_9ZZZZ</name>
<sequence length="43" mass="4700">MHTLATLYPPSTVGDEAFALFLSSCSPRTEEYHPTVASTVIRC</sequence>
<organism evidence="1">
    <name type="scientific">invertebrate metagenome</name>
    <dbReference type="NCBI Taxonomy" id="1711999"/>
    <lineage>
        <taxon>unclassified sequences</taxon>
        <taxon>metagenomes</taxon>
        <taxon>organismal metagenomes</taxon>
    </lineage>
</organism>
<gene>
    <name evidence="1" type="ORF">RIEGSTA812A_PEG_601</name>
</gene>
<reference evidence="1" key="1">
    <citation type="submission" date="2018-10" db="EMBL/GenBank/DDBJ databases">
        <authorList>
            <person name="Gruber-Vodicka H."/>
            <person name="Jaeckle O."/>
        </authorList>
    </citation>
    <scope>NUCLEOTIDE SEQUENCE</scope>
</reference>